<evidence type="ECO:0000256" key="2">
    <source>
        <dbReference type="SAM" id="SignalP"/>
    </source>
</evidence>
<protein>
    <submittedName>
        <fullName evidence="3">Sperm acrosome-associated protein 5-like</fullName>
    </submittedName>
</protein>
<evidence type="ECO:0000256" key="1">
    <source>
        <dbReference type="SAM" id="MobiDB-lite"/>
    </source>
</evidence>
<feature type="region of interest" description="Disordered" evidence="1">
    <location>
        <begin position="28"/>
        <end position="49"/>
    </location>
</feature>
<feature type="compositionally biased region" description="Polar residues" evidence="1">
    <location>
        <begin position="30"/>
        <end position="43"/>
    </location>
</feature>
<feature type="region of interest" description="Disordered" evidence="1">
    <location>
        <begin position="169"/>
        <end position="192"/>
    </location>
</feature>
<accession>A0A4D9DJ03</accession>
<evidence type="ECO:0000313" key="4">
    <source>
        <dbReference type="Proteomes" id="UP000297703"/>
    </source>
</evidence>
<evidence type="ECO:0000313" key="3">
    <source>
        <dbReference type="EMBL" id="TFJ97260.1"/>
    </source>
</evidence>
<keyword evidence="4" id="KW-1185">Reference proteome</keyword>
<dbReference type="Proteomes" id="UP000297703">
    <property type="component" value="Unassembled WGS sequence"/>
</dbReference>
<comment type="caution">
    <text evidence="3">The sequence shown here is derived from an EMBL/GenBank/DDBJ whole genome shotgun (WGS) entry which is preliminary data.</text>
</comment>
<dbReference type="AlphaFoldDB" id="A0A4D9DJ03"/>
<feature type="signal peptide" evidence="2">
    <location>
        <begin position="1"/>
        <end position="20"/>
    </location>
</feature>
<gene>
    <name evidence="3" type="ORF">DR999_PMT20899</name>
</gene>
<sequence length="192" mass="21118">MVPALLLVLVITSMVTYVTPTTPLRAVNPQDPTHYSQDGSFTASEPDPPPLLAPSVDRLSRAVRQWDIENRNGIYLQFPWSRPFNFTAPKAGAPKSYRWWKIVRFLIPGCSLFALICCCCCCNKKRGLEPSISSLLELESRSCDKSREPPEEGLEAEDSAVAYTIIPMPSSAAPSAPLAVNELKPGGKRTEP</sequence>
<feature type="chain" id="PRO_5020022639" evidence="2">
    <location>
        <begin position="21"/>
        <end position="192"/>
    </location>
</feature>
<dbReference type="EMBL" id="QXTE01000514">
    <property type="protein sequence ID" value="TFJ97260.1"/>
    <property type="molecule type" value="Genomic_DNA"/>
</dbReference>
<reference evidence="3 4" key="1">
    <citation type="submission" date="2019-04" db="EMBL/GenBank/DDBJ databases">
        <title>Draft genome of the big-headed turtle Platysternon megacephalum.</title>
        <authorList>
            <person name="Gong S."/>
        </authorList>
    </citation>
    <scope>NUCLEOTIDE SEQUENCE [LARGE SCALE GENOMIC DNA]</scope>
    <source>
        <strain evidence="3">DO16091913</strain>
        <tissue evidence="3">Muscle</tissue>
    </source>
</reference>
<name>A0A4D9DJ03_9SAUR</name>
<organism evidence="3 4">
    <name type="scientific">Platysternon megacephalum</name>
    <name type="common">big-headed turtle</name>
    <dbReference type="NCBI Taxonomy" id="55544"/>
    <lineage>
        <taxon>Eukaryota</taxon>
        <taxon>Metazoa</taxon>
        <taxon>Chordata</taxon>
        <taxon>Craniata</taxon>
        <taxon>Vertebrata</taxon>
        <taxon>Euteleostomi</taxon>
        <taxon>Archelosauria</taxon>
        <taxon>Testudinata</taxon>
        <taxon>Testudines</taxon>
        <taxon>Cryptodira</taxon>
        <taxon>Durocryptodira</taxon>
        <taxon>Testudinoidea</taxon>
        <taxon>Platysternidae</taxon>
        <taxon>Platysternon</taxon>
    </lineage>
</organism>
<keyword evidence="2" id="KW-0732">Signal</keyword>
<reference evidence="3 4" key="2">
    <citation type="submission" date="2019-04" db="EMBL/GenBank/DDBJ databases">
        <title>The genome sequence of big-headed turtle.</title>
        <authorList>
            <person name="Gong S."/>
        </authorList>
    </citation>
    <scope>NUCLEOTIDE SEQUENCE [LARGE SCALE GENOMIC DNA]</scope>
    <source>
        <strain evidence="3">DO16091913</strain>
        <tissue evidence="3">Muscle</tissue>
    </source>
</reference>
<proteinExistence type="predicted"/>